<keyword evidence="2" id="KW-0238">DNA-binding</keyword>
<dbReference type="RefSeq" id="WP_175503178.1">
    <property type="nucleotide sequence ID" value="NZ_CAURQT010000001.1"/>
</dbReference>
<keyword evidence="3" id="KW-0804">Transcription</keyword>
<sequence length="270" mass="29068">MSILENVQRLLTVYAQGVTDLSFSEVAEQLDLPKSSASHLLNQMHRFGLLEQNPQTRRYRTSALLAQASHAQNHSSSWDDQCRQVLEELSERTGLTAYVSTLSGAQTMVIQRLDGRSPVQVVSPPGSLRAAGDTAMGRAMLSRLSASEFELLYGNDPLAPLDPPSQAGLAHVGALAEQVALTARQQHAVLVDAALPGVGAIAAAVRHPVSGELRGFCLSFVAGVHAPMDAPSLNQYRQLMLDEVGALGRRVSDRYWSEPALPPAQWSPSL</sequence>
<gene>
    <name evidence="6" type="ORF">HUK68_04920</name>
</gene>
<evidence type="ECO:0000259" key="5">
    <source>
        <dbReference type="PROSITE" id="PS51078"/>
    </source>
</evidence>
<accession>A0A6N1WZ66</accession>
<dbReference type="InterPro" id="IPR050707">
    <property type="entry name" value="HTH_MetabolicPath_Reg"/>
</dbReference>
<dbReference type="GO" id="GO:0003677">
    <property type="term" value="F:DNA binding"/>
    <property type="evidence" value="ECO:0007669"/>
    <property type="project" value="UniProtKB-KW"/>
</dbReference>
<evidence type="ECO:0000256" key="3">
    <source>
        <dbReference type="ARBA" id="ARBA00023163"/>
    </source>
</evidence>
<proteinExistence type="predicted"/>
<keyword evidence="7" id="KW-1185">Reference proteome</keyword>
<protein>
    <submittedName>
        <fullName evidence="6">Helix-turn-helix domain-containing protein</fullName>
    </submittedName>
</protein>
<name>A0A6N1WZ66_9BURK</name>
<dbReference type="Gene3D" id="3.30.450.40">
    <property type="match status" value="1"/>
</dbReference>
<dbReference type="InterPro" id="IPR014757">
    <property type="entry name" value="Tscrpt_reg_IclR_C"/>
</dbReference>
<feature type="domain" description="IclR-ED" evidence="5">
    <location>
        <begin position="64"/>
        <end position="257"/>
    </location>
</feature>
<dbReference type="AlphaFoldDB" id="A0A6N1WZ66"/>
<dbReference type="PROSITE" id="PS51077">
    <property type="entry name" value="HTH_ICLR"/>
    <property type="match status" value="1"/>
</dbReference>
<organism evidence="6 7">
    <name type="scientific">Comamonas antarctica</name>
    <dbReference type="NCBI Taxonomy" id="2743470"/>
    <lineage>
        <taxon>Bacteria</taxon>
        <taxon>Pseudomonadati</taxon>
        <taxon>Pseudomonadota</taxon>
        <taxon>Betaproteobacteria</taxon>
        <taxon>Burkholderiales</taxon>
        <taxon>Comamonadaceae</taxon>
        <taxon>Comamonas</taxon>
    </lineage>
</organism>
<dbReference type="InterPro" id="IPR029016">
    <property type="entry name" value="GAF-like_dom_sf"/>
</dbReference>
<reference evidence="6 7" key="1">
    <citation type="submission" date="2020-06" db="EMBL/GenBank/DDBJ databases">
        <title>Acidovorax antarctica sp. nov., isolated from Corinth ice sheet soil, Antarctic Fields Peninsula.</title>
        <authorList>
            <person name="Xu Q."/>
            <person name="Peng F."/>
        </authorList>
    </citation>
    <scope>NUCLEOTIDE SEQUENCE [LARGE SCALE GENOMIC DNA]</scope>
    <source>
        <strain evidence="6 7">16-35-5</strain>
    </source>
</reference>
<dbReference type="Gene3D" id="1.10.10.10">
    <property type="entry name" value="Winged helix-like DNA-binding domain superfamily/Winged helix DNA-binding domain"/>
    <property type="match status" value="1"/>
</dbReference>
<dbReference type="InterPro" id="IPR036390">
    <property type="entry name" value="WH_DNA-bd_sf"/>
</dbReference>
<dbReference type="SUPFAM" id="SSF55781">
    <property type="entry name" value="GAF domain-like"/>
    <property type="match status" value="1"/>
</dbReference>
<dbReference type="PROSITE" id="PS51078">
    <property type="entry name" value="ICLR_ED"/>
    <property type="match status" value="1"/>
</dbReference>
<evidence type="ECO:0000313" key="7">
    <source>
        <dbReference type="Proteomes" id="UP000509579"/>
    </source>
</evidence>
<dbReference type="Pfam" id="PF01614">
    <property type="entry name" value="IclR_C"/>
    <property type="match status" value="1"/>
</dbReference>
<dbReference type="InterPro" id="IPR005471">
    <property type="entry name" value="Tscrpt_reg_IclR_N"/>
</dbReference>
<evidence type="ECO:0000313" key="6">
    <source>
        <dbReference type="EMBL" id="QKV52297.1"/>
    </source>
</evidence>
<dbReference type="GO" id="GO:0045892">
    <property type="term" value="P:negative regulation of DNA-templated transcription"/>
    <property type="evidence" value="ECO:0007669"/>
    <property type="project" value="TreeGrafter"/>
</dbReference>
<dbReference type="PANTHER" id="PTHR30136:SF35">
    <property type="entry name" value="HTH-TYPE TRANSCRIPTIONAL REGULATOR RV1719"/>
    <property type="match status" value="1"/>
</dbReference>
<evidence type="ECO:0000256" key="2">
    <source>
        <dbReference type="ARBA" id="ARBA00023125"/>
    </source>
</evidence>
<dbReference type="PANTHER" id="PTHR30136">
    <property type="entry name" value="HELIX-TURN-HELIX TRANSCRIPTIONAL REGULATOR, ICLR FAMILY"/>
    <property type="match status" value="1"/>
</dbReference>
<dbReference type="KEGG" id="aant:HUK68_04920"/>
<evidence type="ECO:0000256" key="1">
    <source>
        <dbReference type="ARBA" id="ARBA00023015"/>
    </source>
</evidence>
<keyword evidence="1" id="KW-0805">Transcription regulation</keyword>
<evidence type="ECO:0000259" key="4">
    <source>
        <dbReference type="PROSITE" id="PS51077"/>
    </source>
</evidence>
<dbReference type="EMBL" id="CP054840">
    <property type="protein sequence ID" value="QKV52297.1"/>
    <property type="molecule type" value="Genomic_DNA"/>
</dbReference>
<dbReference type="InterPro" id="IPR036388">
    <property type="entry name" value="WH-like_DNA-bd_sf"/>
</dbReference>
<dbReference type="SUPFAM" id="SSF46785">
    <property type="entry name" value="Winged helix' DNA-binding domain"/>
    <property type="match status" value="1"/>
</dbReference>
<feature type="domain" description="HTH iclR-type" evidence="4">
    <location>
        <begin position="1"/>
        <end position="63"/>
    </location>
</feature>
<dbReference type="Proteomes" id="UP000509579">
    <property type="component" value="Chromosome"/>
</dbReference>
<dbReference type="Pfam" id="PF09339">
    <property type="entry name" value="HTH_IclR"/>
    <property type="match status" value="1"/>
</dbReference>
<dbReference type="GO" id="GO:0003700">
    <property type="term" value="F:DNA-binding transcription factor activity"/>
    <property type="evidence" value="ECO:0007669"/>
    <property type="project" value="TreeGrafter"/>
</dbReference>